<evidence type="ECO:0000313" key="1">
    <source>
        <dbReference type="EMBL" id="GAA3590868.1"/>
    </source>
</evidence>
<dbReference type="RefSeq" id="WP_346186325.1">
    <property type="nucleotide sequence ID" value="NZ_BAABCE010000027.1"/>
</dbReference>
<dbReference type="Proteomes" id="UP001500707">
    <property type="component" value="Unassembled WGS sequence"/>
</dbReference>
<name>A0ABP6YX61_9ACTN</name>
<dbReference type="EMBL" id="BAABCE010000027">
    <property type="protein sequence ID" value="GAA3590868.1"/>
    <property type="molecule type" value="Genomic_DNA"/>
</dbReference>
<proteinExistence type="predicted"/>
<keyword evidence="2" id="KW-1185">Reference proteome</keyword>
<evidence type="ECO:0000313" key="2">
    <source>
        <dbReference type="Proteomes" id="UP001500707"/>
    </source>
</evidence>
<sequence>MPCFRPTPPLVRIRRLRGDPRLHLTEAGSTDSGYLTEAFADPSWDIPYLHLALEDRPHELFGEANEPDRYGIRADCILLHDVDELAKHVDPLEHRVRELLEVLDGLRRWMAQGEPPPCQHEDVIETPELGSVTVPGICQWCPTPLVKLNDEWIPS</sequence>
<organism evidence="1 2">
    <name type="scientific">Streptomyces osmaniensis</name>
    <dbReference type="NCBI Taxonomy" id="593134"/>
    <lineage>
        <taxon>Bacteria</taxon>
        <taxon>Bacillati</taxon>
        <taxon>Actinomycetota</taxon>
        <taxon>Actinomycetes</taxon>
        <taxon>Kitasatosporales</taxon>
        <taxon>Streptomycetaceae</taxon>
        <taxon>Streptomyces</taxon>
    </lineage>
</organism>
<protein>
    <submittedName>
        <fullName evidence="1">Uncharacterized protein</fullName>
    </submittedName>
</protein>
<reference evidence="2" key="1">
    <citation type="journal article" date="2019" name="Int. J. Syst. Evol. Microbiol.">
        <title>The Global Catalogue of Microorganisms (GCM) 10K type strain sequencing project: providing services to taxonomists for standard genome sequencing and annotation.</title>
        <authorList>
            <consortium name="The Broad Institute Genomics Platform"/>
            <consortium name="The Broad Institute Genome Sequencing Center for Infectious Disease"/>
            <person name="Wu L."/>
            <person name="Ma J."/>
        </authorList>
    </citation>
    <scope>NUCLEOTIDE SEQUENCE [LARGE SCALE GENOMIC DNA]</scope>
    <source>
        <strain evidence="2">JCM 17656</strain>
    </source>
</reference>
<accession>A0ABP6YX61</accession>
<comment type="caution">
    <text evidence="1">The sequence shown here is derived from an EMBL/GenBank/DDBJ whole genome shotgun (WGS) entry which is preliminary data.</text>
</comment>
<gene>
    <name evidence="1" type="ORF">GCM10022295_85650</name>
</gene>